<dbReference type="EMBL" id="LAZR01004851">
    <property type="protein sequence ID" value="KKN05040.1"/>
    <property type="molecule type" value="Genomic_DNA"/>
</dbReference>
<reference evidence="1" key="1">
    <citation type="journal article" date="2015" name="Nature">
        <title>Complex archaea that bridge the gap between prokaryotes and eukaryotes.</title>
        <authorList>
            <person name="Spang A."/>
            <person name="Saw J.H."/>
            <person name="Jorgensen S.L."/>
            <person name="Zaremba-Niedzwiedzka K."/>
            <person name="Martijn J."/>
            <person name="Lind A.E."/>
            <person name="van Eijk R."/>
            <person name="Schleper C."/>
            <person name="Guy L."/>
            <person name="Ettema T.J."/>
        </authorList>
    </citation>
    <scope>NUCLEOTIDE SEQUENCE</scope>
</reference>
<proteinExistence type="predicted"/>
<evidence type="ECO:0000313" key="1">
    <source>
        <dbReference type="EMBL" id="KKN05040.1"/>
    </source>
</evidence>
<feature type="non-terminal residue" evidence="1">
    <location>
        <position position="44"/>
    </location>
</feature>
<protein>
    <submittedName>
        <fullName evidence="1">Uncharacterized protein</fullName>
    </submittedName>
</protein>
<name>A0A0F9MCB7_9ZZZZ</name>
<sequence>MSRYTQLRDGLVNSMQDHLAILLKGHWDKITSVGRAALVEVSEL</sequence>
<organism evidence="1">
    <name type="scientific">marine sediment metagenome</name>
    <dbReference type="NCBI Taxonomy" id="412755"/>
    <lineage>
        <taxon>unclassified sequences</taxon>
        <taxon>metagenomes</taxon>
        <taxon>ecological metagenomes</taxon>
    </lineage>
</organism>
<accession>A0A0F9MCB7</accession>
<gene>
    <name evidence="1" type="ORF">LCGC14_1091500</name>
</gene>
<comment type="caution">
    <text evidence="1">The sequence shown here is derived from an EMBL/GenBank/DDBJ whole genome shotgun (WGS) entry which is preliminary data.</text>
</comment>
<dbReference type="AlphaFoldDB" id="A0A0F9MCB7"/>